<name>A0A453GQI2_AEGTS</name>
<reference evidence="1" key="4">
    <citation type="submission" date="2019-03" db="UniProtKB">
        <authorList>
            <consortium name="EnsemblPlants"/>
        </authorList>
    </citation>
    <scope>IDENTIFICATION</scope>
</reference>
<dbReference type="PANTHER" id="PTHR21597:SF0">
    <property type="entry name" value="THO COMPLEX SUBUNIT 2"/>
    <property type="match status" value="1"/>
</dbReference>
<evidence type="ECO:0000313" key="1">
    <source>
        <dbReference type="EnsemblPlants" id="AET3Gv21158100.47"/>
    </source>
</evidence>
<dbReference type="GO" id="GO:0006406">
    <property type="term" value="P:mRNA export from nucleus"/>
    <property type="evidence" value="ECO:0007669"/>
    <property type="project" value="InterPro"/>
</dbReference>
<evidence type="ECO:0000313" key="2">
    <source>
        <dbReference type="Proteomes" id="UP000015105"/>
    </source>
</evidence>
<dbReference type="GO" id="GO:0000445">
    <property type="term" value="C:THO complex part of transcription export complex"/>
    <property type="evidence" value="ECO:0007669"/>
    <property type="project" value="TreeGrafter"/>
</dbReference>
<dbReference type="GO" id="GO:0003729">
    <property type="term" value="F:mRNA binding"/>
    <property type="evidence" value="ECO:0007669"/>
    <property type="project" value="TreeGrafter"/>
</dbReference>
<reference evidence="2" key="1">
    <citation type="journal article" date="2014" name="Science">
        <title>Ancient hybridizations among the ancestral genomes of bread wheat.</title>
        <authorList>
            <consortium name="International Wheat Genome Sequencing Consortium,"/>
            <person name="Marcussen T."/>
            <person name="Sandve S.R."/>
            <person name="Heier L."/>
            <person name="Spannagl M."/>
            <person name="Pfeifer M."/>
            <person name="Jakobsen K.S."/>
            <person name="Wulff B.B."/>
            <person name="Steuernagel B."/>
            <person name="Mayer K.F."/>
            <person name="Olsen O.A."/>
        </authorList>
    </citation>
    <scope>NUCLEOTIDE SEQUENCE [LARGE SCALE GENOMIC DNA]</scope>
    <source>
        <strain evidence="2">cv. AL8/78</strain>
    </source>
</reference>
<organism evidence="1 2">
    <name type="scientific">Aegilops tauschii subsp. strangulata</name>
    <name type="common">Goatgrass</name>
    <dbReference type="NCBI Taxonomy" id="200361"/>
    <lineage>
        <taxon>Eukaryota</taxon>
        <taxon>Viridiplantae</taxon>
        <taxon>Streptophyta</taxon>
        <taxon>Embryophyta</taxon>
        <taxon>Tracheophyta</taxon>
        <taxon>Spermatophyta</taxon>
        <taxon>Magnoliopsida</taxon>
        <taxon>Liliopsida</taxon>
        <taxon>Poales</taxon>
        <taxon>Poaceae</taxon>
        <taxon>BOP clade</taxon>
        <taxon>Pooideae</taxon>
        <taxon>Triticodae</taxon>
        <taxon>Triticeae</taxon>
        <taxon>Triticinae</taxon>
        <taxon>Aegilops</taxon>
    </lineage>
</organism>
<accession>A0A453GQI2</accession>
<dbReference type="Proteomes" id="UP000015105">
    <property type="component" value="Chromosome 3D"/>
</dbReference>
<reference evidence="1" key="5">
    <citation type="journal article" date="2021" name="G3 (Bethesda)">
        <title>Aegilops tauschii genome assembly Aet v5.0 features greater sequence contiguity and improved annotation.</title>
        <authorList>
            <person name="Wang L."/>
            <person name="Zhu T."/>
            <person name="Rodriguez J.C."/>
            <person name="Deal K.R."/>
            <person name="Dubcovsky J."/>
            <person name="McGuire P.E."/>
            <person name="Lux T."/>
            <person name="Spannagl M."/>
            <person name="Mayer K.F.X."/>
            <person name="Baldrich P."/>
            <person name="Meyers B.C."/>
            <person name="Huo N."/>
            <person name="Gu Y.Q."/>
            <person name="Zhou H."/>
            <person name="Devos K.M."/>
            <person name="Bennetzen J.L."/>
            <person name="Unver T."/>
            <person name="Budak H."/>
            <person name="Gulick P.J."/>
            <person name="Galiba G."/>
            <person name="Kalapos B."/>
            <person name="Nelson D.R."/>
            <person name="Li P."/>
            <person name="You F.M."/>
            <person name="Luo M.C."/>
            <person name="Dvorak J."/>
        </authorList>
    </citation>
    <scope>NUCLEOTIDE SEQUENCE [LARGE SCALE GENOMIC DNA]</scope>
    <source>
        <strain evidence="1">cv. AL8/78</strain>
    </source>
</reference>
<reference evidence="1" key="3">
    <citation type="journal article" date="2017" name="Nature">
        <title>Genome sequence of the progenitor of the wheat D genome Aegilops tauschii.</title>
        <authorList>
            <person name="Luo M.C."/>
            <person name="Gu Y.Q."/>
            <person name="Puiu D."/>
            <person name="Wang H."/>
            <person name="Twardziok S.O."/>
            <person name="Deal K.R."/>
            <person name="Huo N."/>
            <person name="Zhu T."/>
            <person name="Wang L."/>
            <person name="Wang Y."/>
            <person name="McGuire P.E."/>
            <person name="Liu S."/>
            <person name="Long H."/>
            <person name="Ramasamy R.K."/>
            <person name="Rodriguez J.C."/>
            <person name="Van S.L."/>
            <person name="Yuan L."/>
            <person name="Wang Z."/>
            <person name="Xia Z."/>
            <person name="Xiao L."/>
            <person name="Anderson O.D."/>
            <person name="Ouyang S."/>
            <person name="Liang Y."/>
            <person name="Zimin A.V."/>
            <person name="Pertea G."/>
            <person name="Qi P."/>
            <person name="Bennetzen J.L."/>
            <person name="Dai X."/>
            <person name="Dawson M.W."/>
            <person name="Muller H.G."/>
            <person name="Kugler K."/>
            <person name="Rivarola-Duarte L."/>
            <person name="Spannagl M."/>
            <person name="Mayer K.F.X."/>
            <person name="Lu F.H."/>
            <person name="Bevan M.W."/>
            <person name="Leroy P."/>
            <person name="Li P."/>
            <person name="You F.M."/>
            <person name="Sun Q."/>
            <person name="Liu Z."/>
            <person name="Lyons E."/>
            <person name="Wicker T."/>
            <person name="Salzberg S.L."/>
            <person name="Devos K.M."/>
            <person name="Dvorak J."/>
        </authorList>
    </citation>
    <scope>NUCLEOTIDE SEQUENCE [LARGE SCALE GENOMIC DNA]</scope>
    <source>
        <strain evidence="1">cv. AL8/78</strain>
    </source>
</reference>
<dbReference type="PANTHER" id="PTHR21597">
    <property type="entry name" value="THO2 PROTEIN"/>
    <property type="match status" value="1"/>
</dbReference>
<dbReference type="AlphaFoldDB" id="A0A453GQI2"/>
<dbReference type="Gramene" id="AET3Gv21158100.47">
    <property type="protein sequence ID" value="AET3Gv21158100.47"/>
    <property type="gene ID" value="AET3Gv21158100"/>
</dbReference>
<keyword evidence="2" id="KW-1185">Reference proteome</keyword>
<dbReference type="EnsemblPlants" id="AET3Gv21158100.47">
    <property type="protein sequence ID" value="AET3Gv21158100.47"/>
    <property type="gene ID" value="AET3Gv21158100"/>
</dbReference>
<dbReference type="InterPro" id="IPR040007">
    <property type="entry name" value="Tho2"/>
</dbReference>
<dbReference type="GO" id="GO:0006397">
    <property type="term" value="P:mRNA processing"/>
    <property type="evidence" value="ECO:0007669"/>
    <property type="project" value="InterPro"/>
</dbReference>
<sequence length="55" mass="6472">MDEEKQEITIDLYTALEMENDIIDERAPEIEKNQKLGLLLGFLSVHDWDHAQLLF</sequence>
<proteinExistence type="predicted"/>
<reference evidence="2" key="2">
    <citation type="journal article" date="2017" name="Nat. Plants">
        <title>The Aegilops tauschii genome reveals multiple impacts of transposons.</title>
        <authorList>
            <person name="Zhao G."/>
            <person name="Zou C."/>
            <person name="Li K."/>
            <person name="Wang K."/>
            <person name="Li T."/>
            <person name="Gao L."/>
            <person name="Zhang X."/>
            <person name="Wang H."/>
            <person name="Yang Z."/>
            <person name="Liu X."/>
            <person name="Jiang W."/>
            <person name="Mao L."/>
            <person name="Kong X."/>
            <person name="Jiao Y."/>
            <person name="Jia J."/>
        </authorList>
    </citation>
    <scope>NUCLEOTIDE SEQUENCE [LARGE SCALE GENOMIC DNA]</scope>
    <source>
        <strain evidence="2">cv. AL8/78</strain>
    </source>
</reference>
<protein>
    <submittedName>
        <fullName evidence="1">Uncharacterized protein</fullName>
    </submittedName>
</protein>